<comment type="caution">
    <text evidence="1">The sequence shown here is derived from an EMBL/GenBank/DDBJ whole genome shotgun (WGS) entry which is preliminary data.</text>
</comment>
<dbReference type="Proteomes" id="UP000315439">
    <property type="component" value="Unassembled WGS sequence"/>
</dbReference>
<keyword evidence="2" id="KW-1185">Reference proteome</keyword>
<protein>
    <submittedName>
        <fullName evidence="1">Uncharacterized protein</fullName>
    </submittedName>
</protein>
<sequence>MITLIIFPSVAIAHEEAMESDWCGGGEITILGYFKLNAALLKNFKGEDNAVCSQLRSCGQFDDDDYGISRRTALNICRSFSEAELEVRTIGDHETVRPIFYAPASIKNSELNHHVLYSISQGVEFSCGMCAMPDVVRREAVSKEFSKE</sequence>
<name>A0A545UAH8_9GAMM</name>
<dbReference type="RefSeq" id="WP_142932393.1">
    <property type="nucleotide sequence ID" value="NZ_ML660166.1"/>
</dbReference>
<dbReference type="OrthoDB" id="6264291at2"/>
<evidence type="ECO:0000313" key="1">
    <source>
        <dbReference type="EMBL" id="TQV86470.1"/>
    </source>
</evidence>
<accession>A0A545UAH8</accession>
<dbReference type="EMBL" id="VIKS01000010">
    <property type="protein sequence ID" value="TQV86470.1"/>
    <property type="molecule type" value="Genomic_DNA"/>
</dbReference>
<evidence type="ECO:0000313" key="2">
    <source>
        <dbReference type="Proteomes" id="UP000315439"/>
    </source>
</evidence>
<gene>
    <name evidence="1" type="ORF">FLL46_16270</name>
</gene>
<reference evidence="1 2" key="1">
    <citation type="submission" date="2019-07" db="EMBL/GenBank/DDBJ databases">
        <title>Draft genome for Aliikangiella sp. M105.</title>
        <authorList>
            <person name="Wang G."/>
        </authorList>
    </citation>
    <scope>NUCLEOTIDE SEQUENCE [LARGE SCALE GENOMIC DNA]</scope>
    <source>
        <strain evidence="1 2">M105</strain>
    </source>
</reference>
<organism evidence="1 2">
    <name type="scientific">Aliikangiella coralliicola</name>
    <dbReference type="NCBI Taxonomy" id="2592383"/>
    <lineage>
        <taxon>Bacteria</taxon>
        <taxon>Pseudomonadati</taxon>
        <taxon>Pseudomonadota</taxon>
        <taxon>Gammaproteobacteria</taxon>
        <taxon>Oceanospirillales</taxon>
        <taxon>Pleioneaceae</taxon>
        <taxon>Aliikangiella</taxon>
    </lineage>
</organism>
<dbReference type="AlphaFoldDB" id="A0A545UAH8"/>
<proteinExistence type="predicted"/>